<feature type="domain" description="HTH araC/xylS-type" evidence="4">
    <location>
        <begin position="223"/>
        <end position="321"/>
    </location>
</feature>
<dbReference type="PANTHER" id="PTHR43280">
    <property type="entry name" value="ARAC-FAMILY TRANSCRIPTIONAL REGULATOR"/>
    <property type="match status" value="1"/>
</dbReference>
<evidence type="ECO:0000313" key="5">
    <source>
        <dbReference type="EMBL" id="AZN43145.1"/>
    </source>
</evidence>
<dbReference type="AlphaFoldDB" id="A0A3Q8XA79"/>
<dbReference type="Gene3D" id="1.10.10.60">
    <property type="entry name" value="Homeodomain-like"/>
    <property type="match status" value="2"/>
</dbReference>
<name>A0A3Q8XA79_9BACL</name>
<organism evidence="5 6">
    <name type="scientific">Paenibacillus albus</name>
    <dbReference type="NCBI Taxonomy" id="2495582"/>
    <lineage>
        <taxon>Bacteria</taxon>
        <taxon>Bacillati</taxon>
        <taxon>Bacillota</taxon>
        <taxon>Bacilli</taxon>
        <taxon>Bacillales</taxon>
        <taxon>Paenibacillaceae</taxon>
        <taxon>Paenibacillus</taxon>
    </lineage>
</organism>
<dbReference type="InterPro" id="IPR003313">
    <property type="entry name" value="AraC-bd"/>
</dbReference>
<dbReference type="SUPFAM" id="SSF46689">
    <property type="entry name" value="Homeodomain-like"/>
    <property type="match status" value="2"/>
</dbReference>
<keyword evidence="3" id="KW-0804">Transcription</keyword>
<dbReference type="PROSITE" id="PS01124">
    <property type="entry name" value="HTH_ARAC_FAMILY_2"/>
    <property type="match status" value="1"/>
</dbReference>
<gene>
    <name evidence="5" type="ORF">EJC50_28170</name>
</gene>
<keyword evidence="2" id="KW-0238">DNA-binding</keyword>
<evidence type="ECO:0000256" key="2">
    <source>
        <dbReference type="ARBA" id="ARBA00023125"/>
    </source>
</evidence>
<dbReference type="InterPro" id="IPR009057">
    <property type="entry name" value="Homeodomain-like_sf"/>
</dbReference>
<dbReference type="InterPro" id="IPR037923">
    <property type="entry name" value="HTH-like"/>
</dbReference>
<dbReference type="OrthoDB" id="2533861at2"/>
<dbReference type="InterPro" id="IPR018060">
    <property type="entry name" value="HTH_AraC"/>
</dbReference>
<dbReference type="KEGG" id="palb:EJC50_28170"/>
<evidence type="ECO:0000256" key="1">
    <source>
        <dbReference type="ARBA" id="ARBA00023015"/>
    </source>
</evidence>
<keyword evidence="1" id="KW-0805">Transcription regulation</keyword>
<dbReference type="Pfam" id="PF02311">
    <property type="entry name" value="AraC_binding"/>
    <property type="match status" value="1"/>
</dbReference>
<sequence>MEYAILFAQFEDKMMHTRKGDITHMADQIIQTAFEDIRSRIVGAGIYPFRPSEIVTPRLPYAHSFVYIKSGKGIVTIDGNEYQAKPHDLFYFEPGIVHSYIADSEEPMVHASVYVDLLWNTSPKLKGDKGLNEHRLEKYDPQLSTARIKFIAEPETPVQWPPAVQTSIPAQADWLEAFLSVIHHFDSNDFSTAIWLRSLFETFLVGFVRFLAHPYVPTDPRIRRIIAWMQTNMTSDFQPAVWANSFHISEAYLYELFRKETGNSPQQYFMSFRLEQAKTELRETNLSVTDIADKLGFSSVHYFSRQFSKHLHESPNQYRKRVRLSIP</sequence>
<dbReference type="GO" id="GO:0043565">
    <property type="term" value="F:sequence-specific DNA binding"/>
    <property type="evidence" value="ECO:0007669"/>
    <property type="project" value="InterPro"/>
</dbReference>
<proteinExistence type="predicted"/>
<dbReference type="InterPro" id="IPR020449">
    <property type="entry name" value="Tscrpt_reg_AraC-type_HTH"/>
</dbReference>
<protein>
    <submittedName>
        <fullName evidence="5">AraC family transcriptional regulator</fullName>
    </submittedName>
</protein>
<keyword evidence="6" id="KW-1185">Reference proteome</keyword>
<dbReference type="PRINTS" id="PR00032">
    <property type="entry name" value="HTHARAC"/>
</dbReference>
<dbReference type="InterPro" id="IPR014710">
    <property type="entry name" value="RmlC-like_jellyroll"/>
</dbReference>
<dbReference type="SUPFAM" id="SSF51215">
    <property type="entry name" value="Regulatory protein AraC"/>
    <property type="match status" value="1"/>
</dbReference>
<evidence type="ECO:0000259" key="4">
    <source>
        <dbReference type="PROSITE" id="PS01124"/>
    </source>
</evidence>
<evidence type="ECO:0000313" key="6">
    <source>
        <dbReference type="Proteomes" id="UP000272528"/>
    </source>
</evidence>
<evidence type="ECO:0000256" key="3">
    <source>
        <dbReference type="ARBA" id="ARBA00023163"/>
    </source>
</evidence>
<reference evidence="6" key="1">
    <citation type="submission" date="2018-12" db="EMBL/GenBank/DDBJ databases">
        <title>Genome sequence of Peanibacillus sp.</title>
        <authorList>
            <person name="Subramani G."/>
            <person name="Srinivasan S."/>
            <person name="Kim M.K."/>
        </authorList>
    </citation>
    <scope>NUCLEOTIDE SEQUENCE [LARGE SCALE GENOMIC DNA]</scope>
    <source>
        <strain evidence="6">18JY67-1</strain>
    </source>
</reference>
<dbReference type="SMART" id="SM00342">
    <property type="entry name" value="HTH_ARAC"/>
    <property type="match status" value="1"/>
</dbReference>
<accession>A0A3Q8XA79</accession>
<dbReference type="PANTHER" id="PTHR43280:SF28">
    <property type="entry name" value="HTH-TYPE TRANSCRIPTIONAL ACTIVATOR RHAS"/>
    <property type="match status" value="1"/>
</dbReference>
<dbReference type="EMBL" id="CP034437">
    <property type="protein sequence ID" value="AZN43145.1"/>
    <property type="molecule type" value="Genomic_DNA"/>
</dbReference>
<dbReference type="Proteomes" id="UP000272528">
    <property type="component" value="Chromosome"/>
</dbReference>
<dbReference type="Pfam" id="PF12833">
    <property type="entry name" value="HTH_18"/>
    <property type="match status" value="1"/>
</dbReference>
<dbReference type="GO" id="GO:0003700">
    <property type="term" value="F:DNA-binding transcription factor activity"/>
    <property type="evidence" value="ECO:0007669"/>
    <property type="project" value="InterPro"/>
</dbReference>
<dbReference type="Gene3D" id="2.60.120.10">
    <property type="entry name" value="Jelly Rolls"/>
    <property type="match status" value="1"/>
</dbReference>